<protein>
    <submittedName>
        <fullName evidence="1">Coproporphyrinogen III oxidase or related Fe-S oxidoreductase</fullName>
    </submittedName>
</protein>
<evidence type="ECO:0000313" key="1">
    <source>
        <dbReference type="EMBL" id="GBH08816.1"/>
    </source>
</evidence>
<name>A0A2V0Q7L4_PSESF</name>
<sequence length="86" mass="9545">MTVSELIQHLSAFDPETEVVVEYDSHFLTVKSVQPEVVLTEGCSWADYPSSAVLERSSMYPMTVDEHATNLQSPQKTVAAIWGTMP</sequence>
<reference evidence="1 2" key="1">
    <citation type="submission" date="2018-04" db="EMBL/GenBank/DDBJ databases">
        <title>Draft genome sequence of Pseudomonas syringae pv. actinidiae biovar 1 strains isolated from kiwifruit in Kagawa prefecture.</title>
        <authorList>
            <person name="Tabuchi M."/>
            <person name="Saito M."/>
            <person name="Fujiwara S."/>
            <person name="Sasa N."/>
            <person name="Akimitsu K."/>
            <person name="Gomi K."/>
            <person name="Konishi-Sugita S."/>
            <person name="Hamano K."/>
            <person name="Kataoka I."/>
        </authorList>
    </citation>
    <scope>NUCLEOTIDE SEQUENCE [LARGE SCALE GENOMIC DNA]</scope>
    <source>
        <strain evidence="1 2">MAFF212206</strain>
    </source>
</reference>
<dbReference type="Proteomes" id="UP000247480">
    <property type="component" value="Unassembled WGS sequence"/>
</dbReference>
<dbReference type="EMBL" id="BGJZ01000101">
    <property type="protein sequence ID" value="GBH08816.1"/>
    <property type="molecule type" value="Genomic_DNA"/>
</dbReference>
<organism evidence="1 2">
    <name type="scientific">Pseudomonas syringae pv. actinidiae</name>
    <dbReference type="NCBI Taxonomy" id="103796"/>
    <lineage>
        <taxon>Bacteria</taxon>
        <taxon>Pseudomonadati</taxon>
        <taxon>Pseudomonadota</taxon>
        <taxon>Gammaproteobacteria</taxon>
        <taxon>Pseudomonadales</taxon>
        <taxon>Pseudomonadaceae</taxon>
        <taxon>Pseudomonas</taxon>
        <taxon>Pseudomonas syringae</taxon>
    </lineage>
</organism>
<comment type="caution">
    <text evidence="1">The sequence shown here is derived from an EMBL/GenBank/DDBJ whole genome shotgun (WGS) entry which is preliminary data.</text>
</comment>
<evidence type="ECO:0000313" key="2">
    <source>
        <dbReference type="Proteomes" id="UP000247480"/>
    </source>
</evidence>
<gene>
    <name evidence="1" type="ORF">KPSA1_02199</name>
</gene>
<dbReference type="AlphaFoldDB" id="A0A2V0Q7L4"/>
<dbReference type="RefSeq" id="WP_110459592.1">
    <property type="nucleotide sequence ID" value="NZ_AP019411.1"/>
</dbReference>
<accession>A0A2V0Q7L4</accession>
<proteinExistence type="predicted"/>